<sequence>MAAQADFDKEDFLYSSNSVDRTLQSTNGILSIPFTGINRPQSDNDDDGHQNHDQEGGNNDDDDHPDFPQPNHPNRGNDPVDHHQNQNDDPEINNINRSMQWRVQMFDPNQHQQSRPKRQTRVLQQYGDAMGRMPVRERLHLRTYNNLPDSDDQGDNPDQEFIQGSSRDHEQEIPPAEHQIQQSNEDEMEQDHDQIEID</sequence>
<gene>
    <name evidence="2" type="ORF">WG66_19872</name>
</gene>
<comment type="caution">
    <text evidence="2">The sequence shown here is derived from an EMBL/GenBank/DDBJ whole genome shotgun (WGS) entry which is preliminary data.</text>
</comment>
<feature type="compositionally biased region" description="Acidic residues" evidence="1">
    <location>
        <begin position="149"/>
        <end position="158"/>
    </location>
</feature>
<evidence type="ECO:0000256" key="1">
    <source>
        <dbReference type="SAM" id="MobiDB-lite"/>
    </source>
</evidence>
<organism evidence="2 3">
    <name type="scientific">Moniliophthora roreri</name>
    <name type="common">Frosty pod rot fungus</name>
    <name type="synonym">Monilia roreri</name>
    <dbReference type="NCBI Taxonomy" id="221103"/>
    <lineage>
        <taxon>Eukaryota</taxon>
        <taxon>Fungi</taxon>
        <taxon>Dikarya</taxon>
        <taxon>Basidiomycota</taxon>
        <taxon>Agaricomycotina</taxon>
        <taxon>Agaricomycetes</taxon>
        <taxon>Agaricomycetidae</taxon>
        <taxon>Agaricales</taxon>
        <taxon>Marasmiineae</taxon>
        <taxon>Marasmiaceae</taxon>
        <taxon>Moniliophthora</taxon>
    </lineage>
</organism>
<dbReference type="AlphaFoldDB" id="A0A0W0EU61"/>
<evidence type="ECO:0000313" key="2">
    <source>
        <dbReference type="EMBL" id="KTB27547.1"/>
    </source>
</evidence>
<feature type="compositionally biased region" description="Polar residues" evidence="1">
    <location>
        <begin position="93"/>
        <end position="113"/>
    </location>
</feature>
<protein>
    <submittedName>
        <fullName evidence="2">Uncharacterized protein</fullName>
    </submittedName>
</protein>
<name>A0A0W0EU61_MONRR</name>
<dbReference type="Proteomes" id="UP000054988">
    <property type="component" value="Unassembled WGS sequence"/>
</dbReference>
<feature type="compositionally biased region" description="Polar residues" evidence="1">
    <location>
        <begin position="14"/>
        <end position="29"/>
    </location>
</feature>
<feature type="region of interest" description="Disordered" evidence="1">
    <location>
        <begin position="1"/>
        <end position="198"/>
    </location>
</feature>
<dbReference type="EMBL" id="LATX01002535">
    <property type="protein sequence ID" value="KTB27547.1"/>
    <property type="molecule type" value="Genomic_DNA"/>
</dbReference>
<evidence type="ECO:0000313" key="3">
    <source>
        <dbReference type="Proteomes" id="UP000054988"/>
    </source>
</evidence>
<reference evidence="2 3" key="1">
    <citation type="submission" date="2015-12" db="EMBL/GenBank/DDBJ databases">
        <title>Draft genome sequence of Moniliophthora roreri, the causal agent of frosty pod rot of cacao.</title>
        <authorList>
            <person name="Aime M.C."/>
            <person name="Diaz-Valderrama J.R."/>
            <person name="Kijpornyongpan T."/>
            <person name="Phillips-Mora W."/>
        </authorList>
    </citation>
    <scope>NUCLEOTIDE SEQUENCE [LARGE SCALE GENOMIC DNA]</scope>
    <source>
        <strain evidence="2 3">MCA 2952</strain>
    </source>
</reference>
<accession>A0A0W0EU61</accession>
<feature type="compositionally biased region" description="Basic and acidic residues" evidence="1">
    <location>
        <begin position="1"/>
        <end position="12"/>
    </location>
</feature>
<proteinExistence type="predicted"/>